<evidence type="ECO:0000256" key="4">
    <source>
        <dbReference type="ARBA" id="ARBA00022729"/>
    </source>
</evidence>
<feature type="region of interest" description="Disordered" evidence="7">
    <location>
        <begin position="1115"/>
        <end position="1209"/>
    </location>
</feature>
<feature type="compositionally biased region" description="Low complexity" evidence="7">
    <location>
        <begin position="98"/>
        <end position="116"/>
    </location>
</feature>
<evidence type="ECO:0000256" key="8">
    <source>
        <dbReference type="SAM" id="Phobius"/>
    </source>
</evidence>
<dbReference type="Gene3D" id="3.10.20.320">
    <property type="entry name" value="Putative peptidoglycan bound protein (lpxtg motif)"/>
    <property type="match status" value="9"/>
</dbReference>
<feature type="compositionally biased region" description="Low complexity" evidence="7">
    <location>
        <begin position="1130"/>
        <end position="1144"/>
    </location>
</feature>
<protein>
    <recommendedName>
        <fullName evidence="10">Gram-positive cocci surface proteins LPxTG domain-containing protein</fullName>
    </recommendedName>
</protein>
<dbReference type="InterPro" id="IPR009459">
    <property type="entry name" value="MucBP_dom"/>
</dbReference>
<dbReference type="PROSITE" id="PS51450">
    <property type="entry name" value="LRR"/>
    <property type="match status" value="1"/>
</dbReference>
<evidence type="ECO:0000256" key="1">
    <source>
        <dbReference type="ARBA" id="ARBA00022512"/>
    </source>
</evidence>
<feature type="domain" description="Gram-positive cocci surface proteins LPxTG" evidence="10">
    <location>
        <begin position="1206"/>
        <end position="1240"/>
    </location>
</feature>
<dbReference type="InterPro" id="IPR050836">
    <property type="entry name" value="SDS22/Internalin_LRR"/>
</dbReference>
<feature type="compositionally biased region" description="Acidic residues" evidence="7">
    <location>
        <begin position="120"/>
        <end position="131"/>
    </location>
</feature>
<evidence type="ECO:0000256" key="7">
    <source>
        <dbReference type="SAM" id="MobiDB-lite"/>
    </source>
</evidence>
<dbReference type="Pfam" id="PF12799">
    <property type="entry name" value="LRR_4"/>
    <property type="match status" value="1"/>
</dbReference>
<feature type="compositionally biased region" description="Low complexity" evidence="7">
    <location>
        <begin position="1176"/>
        <end position="1189"/>
    </location>
</feature>
<feature type="chain" id="PRO_5012938492" description="Gram-positive cocci surface proteins LPxTG domain-containing protein" evidence="9">
    <location>
        <begin position="39"/>
        <end position="1240"/>
    </location>
</feature>
<feature type="compositionally biased region" description="Low complexity" evidence="7">
    <location>
        <begin position="165"/>
        <end position="179"/>
    </location>
</feature>
<keyword evidence="8" id="KW-1133">Transmembrane helix</keyword>
<dbReference type="AlphaFoldDB" id="A0A1Y6JTA5"/>
<evidence type="ECO:0000256" key="6">
    <source>
        <dbReference type="ARBA" id="ARBA00023088"/>
    </source>
</evidence>
<dbReference type="SUPFAM" id="SSF52058">
    <property type="entry name" value="L domain-like"/>
    <property type="match status" value="1"/>
</dbReference>
<reference evidence="12" key="1">
    <citation type="submission" date="2017-05" db="EMBL/GenBank/DDBJ databases">
        <authorList>
            <person name="Papadimitriou K."/>
        </authorList>
    </citation>
    <scope>NUCLEOTIDE SEQUENCE [LARGE SCALE GENOMIC DNA]</scope>
    <source>
        <strain evidence="12">ACA-DC 3411</strain>
    </source>
</reference>
<dbReference type="InterPro" id="IPR032675">
    <property type="entry name" value="LRR_dom_sf"/>
</dbReference>
<keyword evidence="4 9" id="KW-0732">Signal</keyword>
<dbReference type="InterPro" id="IPR025875">
    <property type="entry name" value="Leu-rich_rpt_4"/>
</dbReference>
<feature type="compositionally biased region" description="Low complexity" evidence="7">
    <location>
        <begin position="43"/>
        <end position="81"/>
    </location>
</feature>
<dbReference type="PROSITE" id="PS50847">
    <property type="entry name" value="GRAM_POS_ANCHORING"/>
    <property type="match status" value="1"/>
</dbReference>
<evidence type="ECO:0000313" key="12">
    <source>
        <dbReference type="Proteomes" id="UP000195412"/>
    </source>
</evidence>
<keyword evidence="5" id="KW-0677">Repeat</keyword>
<feature type="signal peptide" evidence="9">
    <location>
        <begin position="1"/>
        <end position="38"/>
    </location>
</feature>
<feature type="compositionally biased region" description="Basic and acidic residues" evidence="7">
    <location>
        <begin position="153"/>
        <end position="164"/>
    </location>
</feature>
<feature type="transmembrane region" description="Helical" evidence="8">
    <location>
        <begin position="1217"/>
        <end position="1235"/>
    </location>
</feature>
<evidence type="ECO:0000256" key="2">
    <source>
        <dbReference type="ARBA" id="ARBA00022525"/>
    </source>
</evidence>
<evidence type="ECO:0000256" key="3">
    <source>
        <dbReference type="ARBA" id="ARBA00022614"/>
    </source>
</evidence>
<feature type="compositionally biased region" description="Polar residues" evidence="7">
    <location>
        <begin position="1190"/>
        <end position="1209"/>
    </location>
</feature>
<feature type="compositionally biased region" description="Low complexity" evidence="7">
    <location>
        <begin position="143"/>
        <end position="152"/>
    </location>
</feature>
<evidence type="ECO:0000313" key="11">
    <source>
        <dbReference type="EMBL" id="SMS13166.1"/>
    </source>
</evidence>
<evidence type="ECO:0000259" key="10">
    <source>
        <dbReference type="PROSITE" id="PS50847"/>
    </source>
</evidence>
<gene>
    <name evidence="11" type="ORF">LZ3411_0116</name>
</gene>
<keyword evidence="8" id="KW-0812">Transmembrane</keyword>
<organism evidence="11 12">
    <name type="scientific">Levilactobacillus zymae</name>
    <dbReference type="NCBI Taxonomy" id="267363"/>
    <lineage>
        <taxon>Bacteria</taxon>
        <taxon>Bacillati</taxon>
        <taxon>Bacillota</taxon>
        <taxon>Bacilli</taxon>
        <taxon>Lactobacillales</taxon>
        <taxon>Lactobacillaceae</taxon>
        <taxon>Levilactobacillus</taxon>
    </lineage>
</organism>
<dbReference type="Gene3D" id="3.80.10.10">
    <property type="entry name" value="Ribonuclease Inhibitor"/>
    <property type="match status" value="1"/>
</dbReference>
<dbReference type="Proteomes" id="UP000195412">
    <property type="component" value="Chromosome I"/>
</dbReference>
<dbReference type="KEGG" id="lzy:LZ3411_0116"/>
<evidence type="ECO:0000256" key="5">
    <source>
        <dbReference type="ARBA" id="ARBA00022737"/>
    </source>
</evidence>
<dbReference type="Pfam" id="PF06458">
    <property type="entry name" value="MucBP"/>
    <property type="match status" value="9"/>
</dbReference>
<dbReference type="PANTHER" id="PTHR46652">
    <property type="entry name" value="LEUCINE-RICH REPEAT AND IQ DOMAIN-CONTAINING PROTEIN 1-RELATED"/>
    <property type="match status" value="1"/>
</dbReference>
<keyword evidence="2" id="KW-0964">Secreted</keyword>
<keyword evidence="8" id="KW-0472">Membrane</keyword>
<feature type="region of interest" description="Disordered" evidence="7">
    <location>
        <begin position="38"/>
        <end position="191"/>
    </location>
</feature>
<name>A0A1Y6JTA5_9LACO</name>
<accession>A0A1Y6JTA5</accession>
<dbReference type="InterPro" id="IPR001611">
    <property type="entry name" value="Leu-rich_rpt"/>
</dbReference>
<evidence type="ECO:0000256" key="9">
    <source>
        <dbReference type="SAM" id="SignalP"/>
    </source>
</evidence>
<proteinExistence type="predicted"/>
<keyword evidence="1" id="KW-0134">Cell wall</keyword>
<sequence>MNTKKLLSKKMRQNRWVLTSAAAMTLAFMSLGGTVAHAETTENDNGSNETTTTTTSTTQSSEVTLSNPTTEPTQEPATTESTTEKSVTDPTGNDPVTTEKSTAEPTTTEPATTESTPDVSTDEPTTEDNDSVTDPTTPDPETPAESATAPVKAPEETTTEKATTEETTTPPVEETTVTKSTDDQSPEPVNDAATAGKTMMAAKAAMAPVAETAALTDAAESIDEWMPNKKLQDLVLKTLQKNNPGRTWNSAADITQEDMALLTSLSGDDETYLGEGVDYSLEGLQYATNLQYLLLQSRQTTAYYGGIVDLSPLADLQNLTELQLTGNRIKDVTPLAGLKNLKSLGLTLNEIGDFSPLKDNQYTSFYGGQQVIYLPSILVNSVTRTAHLDGGYKLQDGTTVALTGRSIAVPVKIDGNTYQYTYKFYFIGGNAVQASDGGLDFNTVQDPDAYAPITTYPPMPGVAVVPVDHYYYLTGVYVEDGTTYFYVIQPYELADPAATVTAKYQDEQGNEIAPSVVLNQDQEQLVGATYTTTAAAVDGYTLKETTGAPITGTYAATAQTVIYVYTRDQGTVTVHYVDDQGNVLQDPLTVTGNQGENYTTEAADIPYYTLTTMPANATGVYGKDPVSVTYVYTRDQGTITVHYVDDQGNVLQDPLTVTGNQGENYTTEAADIPYYTLTTTPANATGVYGKDPVSVTYVYTRDQGTVTVHYVDDQGNVLQDPVTITGNQGENYTTEAANIPYYTLTTTPTNATGTYGPATINVTYVYTRDQGTVTVHYVDDQGNVLQDPVTVTGNQGDTYTTEAADIPYYTLTTTPANATGVYGKDPVTVTYVYTRDQGTVLVHYVDAQGNALKTPVTLTGNQGDAYTTEAADIPYYTLTTTPANAAGTYGSDTINVTYVYTQDQGTVTVHYVDDQGNSLKDALTMTGNQGDTYTTEAAEIPYYTLSTTPANATGVYGKEAVTVTYVYTRDQGTVTTHYVDEDGNVLQAATTVTGNQGDAYTTEAVDIPGYTLTSTPANATGTYGATAIDVTYVYRKDATTPVTPPVTTGTVTVHYVDAQGNVLQAPTTLTGTVGDAYTTTAATIAGYQLTTTPANANGTYTAGNQDVTYVYTQVDEQGGGGDTVDPEQPTKPTDPTKPTTPTTTKPDRVTTGGSADTAAGNQRPAAVTAPRAQPLTTNRTTRTAAGTPTSQSRLTADQPTTDATKLPQTDEQAAPTGWLAGGLGLLLSLLGLAGWRKKSE</sequence>
<dbReference type="InterPro" id="IPR019931">
    <property type="entry name" value="LPXTG_anchor"/>
</dbReference>
<keyword evidence="3" id="KW-0433">Leucine-rich repeat</keyword>
<keyword evidence="6" id="KW-0572">Peptidoglycan-anchor</keyword>
<dbReference type="PANTHER" id="PTHR46652:SF3">
    <property type="entry name" value="LEUCINE-RICH REPEAT-CONTAINING PROTEIN 9"/>
    <property type="match status" value="1"/>
</dbReference>
<dbReference type="EMBL" id="LT854705">
    <property type="protein sequence ID" value="SMS13166.1"/>
    <property type="molecule type" value="Genomic_DNA"/>
</dbReference>
<dbReference type="NCBIfam" id="TIGR01167">
    <property type="entry name" value="LPXTG_anchor"/>
    <property type="match status" value="1"/>
</dbReference>